<dbReference type="AlphaFoldDB" id="A0A0L0FJ08"/>
<keyword evidence="2" id="KW-1185">Reference proteome</keyword>
<gene>
    <name evidence="1" type="ORF">SARC_10752</name>
</gene>
<dbReference type="SUPFAM" id="SSF55550">
    <property type="entry name" value="SH2 domain"/>
    <property type="match status" value="1"/>
</dbReference>
<reference evidence="1 2" key="1">
    <citation type="submission" date="2011-02" db="EMBL/GenBank/DDBJ databases">
        <title>The Genome Sequence of Sphaeroforma arctica JP610.</title>
        <authorList>
            <consortium name="The Broad Institute Genome Sequencing Platform"/>
            <person name="Russ C."/>
            <person name="Cuomo C."/>
            <person name="Young S.K."/>
            <person name="Zeng Q."/>
            <person name="Gargeya S."/>
            <person name="Alvarado L."/>
            <person name="Berlin A."/>
            <person name="Chapman S.B."/>
            <person name="Chen Z."/>
            <person name="Freedman E."/>
            <person name="Gellesch M."/>
            <person name="Goldberg J."/>
            <person name="Griggs A."/>
            <person name="Gujja S."/>
            <person name="Heilman E."/>
            <person name="Heiman D."/>
            <person name="Howarth C."/>
            <person name="Mehta T."/>
            <person name="Neiman D."/>
            <person name="Pearson M."/>
            <person name="Roberts A."/>
            <person name="Saif S."/>
            <person name="Shea T."/>
            <person name="Shenoy N."/>
            <person name="Sisk P."/>
            <person name="Stolte C."/>
            <person name="Sykes S."/>
            <person name="White J."/>
            <person name="Yandava C."/>
            <person name="Burger G."/>
            <person name="Gray M.W."/>
            <person name="Holland P.W.H."/>
            <person name="King N."/>
            <person name="Lang F.B.F."/>
            <person name="Roger A.J."/>
            <person name="Ruiz-Trillo I."/>
            <person name="Haas B."/>
            <person name="Nusbaum C."/>
            <person name="Birren B."/>
        </authorList>
    </citation>
    <scope>NUCLEOTIDE SEQUENCE [LARGE SCALE GENOMIC DNA]</scope>
    <source>
        <strain evidence="1 2">JP610</strain>
    </source>
</reference>
<dbReference type="InterPro" id="IPR036860">
    <property type="entry name" value="SH2_dom_sf"/>
</dbReference>
<organism evidence="1 2">
    <name type="scientific">Sphaeroforma arctica JP610</name>
    <dbReference type="NCBI Taxonomy" id="667725"/>
    <lineage>
        <taxon>Eukaryota</taxon>
        <taxon>Ichthyosporea</taxon>
        <taxon>Ichthyophonida</taxon>
        <taxon>Sphaeroforma</taxon>
    </lineage>
</organism>
<name>A0A0L0FJ08_9EUKA</name>
<dbReference type="Proteomes" id="UP000054560">
    <property type="component" value="Unassembled WGS sequence"/>
</dbReference>
<dbReference type="RefSeq" id="XP_014150666.1">
    <property type="nucleotide sequence ID" value="XM_014295191.1"/>
</dbReference>
<evidence type="ECO:0000313" key="2">
    <source>
        <dbReference type="Proteomes" id="UP000054560"/>
    </source>
</evidence>
<evidence type="ECO:0000313" key="1">
    <source>
        <dbReference type="EMBL" id="KNC76764.1"/>
    </source>
</evidence>
<dbReference type="Gene3D" id="3.30.505.10">
    <property type="entry name" value="SH2 domain"/>
    <property type="match status" value="1"/>
</dbReference>
<protein>
    <recommendedName>
        <fullName evidence="3">SH2 domain-containing protein</fullName>
    </recommendedName>
</protein>
<evidence type="ECO:0008006" key="3">
    <source>
        <dbReference type="Google" id="ProtNLM"/>
    </source>
</evidence>
<feature type="non-terminal residue" evidence="1">
    <location>
        <position position="1"/>
    </location>
</feature>
<sequence length="95" mass="10954">YKLHTCLTMSNDSNAVGLVSHLFLCSVLLRSGGRFWHVIIKEEERGFFYVHTGEAFQTKMELLAYYVTHQLSDTLPTRLLHCVNVNELSLYDCID</sequence>
<dbReference type="EMBL" id="KQ242970">
    <property type="protein sequence ID" value="KNC76764.1"/>
    <property type="molecule type" value="Genomic_DNA"/>
</dbReference>
<proteinExistence type="predicted"/>
<dbReference type="GeneID" id="25911256"/>
<accession>A0A0L0FJ08</accession>